<dbReference type="Gene3D" id="3.30.160.250">
    <property type="match status" value="1"/>
</dbReference>
<gene>
    <name evidence="1" type="ORF">HMPREF0198_1691</name>
</gene>
<organism evidence="1 2">
    <name type="scientific">Cardiobacterium hominis (strain ATCC 15826 / DSM 8339 / NCTC 10426 / 6573)</name>
    <dbReference type="NCBI Taxonomy" id="638300"/>
    <lineage>
        <taxon>Bacteria</taxon>
        <taxon>Pseudomonadati</taxon>
        <taxon>Pseudomonadota</taxon>
        <taxon>Gammaproteobacteria</taxon>
        <taxon>Cardiobacteriales</taxon>
        <taxon>Cardiobacteriaceae</taxon>
        <taxon>Cardiobacterium</taxon>
    </lineage>
</organism>
<reference evidence="1 2" key="1">
    <citation type="submission" date="2009-08" db="EMBL/GenBank/DDBJ databases">
        <authorList>
            <person name="Qin X."/>
            <person name="Bachman B."/>
            <person name="Battles P."/>
            <person name="Bell A."/>
            <person name="Bess C."/>
            <person name="Bickham C."/>
            <person name="Chaboub L."/>
            <person name="Chen D."/>
            <person name="Coyle M."/>
            <person name="Deiros D.R."/>
            <person name="Dinh H."/>
            <person name="Forbes L."/>
            <person name="Fowler G."/>
            <person name="Francisco L."/>
            <person name="Fu Q."/>
            <person name="Gubbala S."/>
            <person name="Hale W."/>
            <person name="Han Y."/>
            <person name="Hemphill L."/>
            <person name="Highlander S.K."/>
            <person name="Hirani K."/>
            <person name="Hogues M."/>
            <person name="Jackson L."/>
            <person name="Jakkamsetti A."/>
            <person name="Javaid M."/>
            <person name="Jiang H."/>
            <person name="Korchina V."/>
            <person name="Kovar C."/>
            <person name="Lara F."/>
            <person name="Lee S."/>
            <person name="Mata R."/>
            <person name="Mathew T."/>
            <person name="Moen C."/>
            <person name="Morales K."/>
            <person name="Munidasa M."/>
            <person name="Nazareth L."/>
            <person name="Ngo R."/>
            <person name="Nguyen L."/>
            <person name="Okwuonu G."/>
            <person name="Ongeri F."/>
            <person name="Patil S."/>
            <person name="Petrosino J."/>
            <person name="Pham C."/>
            <person name="Pham P."/>
            <person name="Pu L.-L."/>
            <person name="Puazo M."/>
            <person name="Raj R."/>
            <person name="Reid J."/>
            <person name="Rouhana J."/>
            <person name="Saada N."/>
            <person name="Shang Y."/>
            <person name="Simmons D."/>
            <person name="Thornton R."/>
            <person name="Warren J."/>
            <person name="Weissenberger G."/>
            <person name="Zhang J."/>
            <person name="Zhang L."/>
            <person name="Zhou C."/>
            <person name="Zhu D."/>
            <person name="Muzny D."/>
            <person name="Worley K."/>
            <person name="Gibbs R."/>
        </authorList>
    </citation>
    <scope>NUCLEOTIDE SEQUENCE [LARGE SCALE GENOMIC DNA]</scope>
    <source>
        <strain evidence="2">ATCC 15826 / DSM 8339 / NCTC 10426 / 6573</strain>
    </source>
</reference>
<sequence length="136" mass="15502">MHYFACFNYANDGITVTFPDIPEAITCEKTENAAMIMAEDVLLSCVEIYFEEGWPFPLTRQEKVGERAVYLPESVYARILLHNTLLEKGVSKTQLAQFLNITPPEVDRIFELHHKTSSVLLNRALTFLDCSLTPFV</sequence>
<comment type="caution">
    <text evidence="1">The sequence shown here is derived from an EMBL/GenBank/DDBJ whole genome shotgun (WGS) entry which is preliminary data.</text>
</comment>
<protein>
    <submittedName>
        <fullName evidence="1">Toxin-antitoxin system, antitoxin component, HicB family</fullName>
    </submittedName>
</protein>
<dbReference type="HOGENOM" id="CLU_140890_2_1_6"/>
<evidence type="ECO:0000313" key="2">
    <source>
        <dbReference type="Proteomes" id="UP000004870"/>
    </source>
</evidence>
<dbReference type="Proteomes" id="UP000004870">
    <property type="component" value="Unassembled WGS sequence"/>
</dbReference>
<dbReference type="AlphaFoldDB" id="C8NB13"/>
<dbReference type="RefSeq" id="WP_004141553.1">
    <property type="nucleotide sequence ID" value="NZ_GG694027.1"/>
</dbReference>
<dbReference type="InterPro" id="IPR035069">
    <property type="entry name" value="TTHA1013/TTHA0281-like"/>
</dbReference>
<proteinExistence type="predicted"/>
<keyword evidence="2" id="KW-1185">Reference proteome</keyword>
<dbReference type="SUPFAM" id="SSF143100">
    <property type="entry name" value="TTHA1013/TTHA0281-like"/>
    <property type="match status" value="1"/>
</dbReference>
<dbReference type="GeneID" id="84790404"/>
<dbReference type="OrthoDB" id="5772151at2"/>
<dbReference type="EMBL" id="ACKY01000099">
    <property type="protein sequence ID" value="EEV88179.1"/>
    <property type="molecule type" value="Genomic_DNA"/>
</dbReference>
<name>C8NB13_CARH6</name>
<evidence type="ECO:0000313" key="1">
    <source>
        <dbReference type="EMBL" id="EEV88179.1"/>
    </source>
</evidence>
<accession>C8NB13</accession>